<feature type="domain" description="HIT" evidence="4">
    <location>
        <begin position="51"/>
        <end position="160"/>
    </location>
</feature>
<comment type="caution">
    <text evidence="5">The sequence shown here is derived from an EMBL/GenBank/DDBJ whole genome shotgun (WGS) entry which is preliminary data.</text>
</comment>
<evidence type="ECO:0000256" key="3">
    <source>
        <dbReference type="SAM" id="MobiDB-lite"/>
    </source>
</evidence>
<dbReference type="CDD" id="cd01275">
    <property type="entry name" value="FHIT"/>
    <property type="match status" value="1"/>
</dbReference>
<evidence type="ECO:0000256" key="2">
    <source>
        <dbReference type="PROSITE-ProRule" id="PRU00464"/>
    </source>
</evidence>
<dbReference type="InterPro" id="IPR036265">
    <property type="entry name" value="HIT-like_sf"/>
</dbReference>
<dbReference type="PANTHER" id="PTHR42997:SF1">
    <property type="entry name" value="AP-4-A PHOSPHORYLASE"/>
    <property type="match status" value="1"/>
</dbReference>
<proteinExistence type="predicted"/>
<reference evidence="6" key="1">
    <citation type="journal article" date="2019" name="Int. J. Syst. Evol. Microbiol.">
        <title>The Global Catalogue of Microorganisms (GCM) 10K type strain sequencing project: providing services to taxonomists for standard genome sequencing and annotation.</title>
        <authorList>
            <consortium name="The Broad Institute Genomics Platform"/>
            <consortium name="The Broad Institute Genome Sequencing Center for Infectious Disease"/>
            <person name="Wu L."/>
            <person name="Ma J."/>
        </authorList>
    </citation>
    <scope>NUCLEOTIDE SEQUENCE [LARGE SCALE GENOMIC DNA]</scope>
    <source>
        <strain evidence="6">CCUG 43114</strain>
    </source>
</reference>
<keyword evidence="1" id="KW-0547">Nucleotide-binding</keyword>
<dbReference type="Gene3D" id="3.30.428.10">
    <property type="entry name" value="HIT-like"/>
    <property type="match status" value="1"/>
</dbReference>
<dbReference type="SUPFAM" id="SSF54197">
    <property type="entry name" value="HIT-like"/>
    <property type="match status" value="1"/>
</dbReference>
<dbReference type="InterPro" id="IPR052908">
    <property type="entry name" value="AP-4-A_phosphorylase"/>
</dbReference>
<evidence type="ECO:0000256" key="1">
    <source>
        <dbReference type="ARBA" id="ARBA00022741"/>
    </source>
</evidence>
<dbReference type="PROSITE" id="PS51084">
    <property type="entry name" value="HIT_2"/>
    <property type="match status" value="1"/>
</dbReference>
<dbReference type="PANTHER" id="PTHR42997">
    <property type="entry name" value="HIT FAMILY HYDROLASE"/>
    <property type="match status" value="1"/>
</dbReference>
<dbReference type="Proteomes" id="UP001596122">
    <property type="component" value="Unassembled WGS sequence"/>
</dbReference>
<gene>
    <name evidence="5" type="ORF">ACFPJ6_17060</name>
</gene>
<evidence type="ECO:0000313" key="6">
    <source>
        <dbReference type="Proteomes" id="UP001596122"/>
    </source>
</evidence>
<evidence type="ECO:0000259" key="4">
    <source>
        <dbReference type="PROSITE" id="PS51084"/>
    </source>
</evidence>
<dbReference type="InterPro" id="IPR039383">
    <property type="entry name" value="FHIT"/>
</dbReference>
<keyword evidence="6" id="KW-1185">Reference proteome</keyword>
<dbReference type="EMBL" id="JBHSLD010000027">
    <property type="protein sequence ID" value="MFC5382478.1"/>
    <property type="molecule type" value="Genomic_DNA"/>
</dbReference>
<organism evidence="5 6">
    <name type="scientific">Aquipuribacter nitratireducens</name>
    <dbReference type="NCBI Taxonomy" id="650104"/>
    <lineage>
        <taxon>Bacteria</taxon>
        <taxon>Bacillati</taxon>
        <taxon>Actinomycetota</taxon>
        <taxon>Actinomycetes</taxon>
        <taxon>Micrococcales</taxon>
        <taxon>Intrasporangiaceae</taxon>
        <taxon>Aquipuribacter</taxon>
    </lineage>
</organism>
<name>A0ABW0GR89_9MICO</name>
<dbReference type="InterPro" id="IPR011146">
    <property type="entry name" value="HIT-like"/>
</dbReference>
<accession>A0ABW0GR89</accession>
<protein>
    <submittedName>
        <fullName evidence="5">HIT family protein</fullName>
    </submittedName>
</protein>
<dbReference type="RefSeq" id="WP_340268574.1">
    <property type="nucleotide sequence ID" value="NZ_JBBEOG010000003.1"/>
</dbReference>
<evidence type="ECO:0000313" key="5">
    <source>
        <dbReference type="EMBL" id="MFC5382478.1"/>
    </source>
</evidence>
<feature type="short sequence motif" description="Histidine triad motif" evidence="2">
    <location>
        <begin position="145"/>
        <end position="149"/>
    </location>
</feature>
<sequence length="208" mass="21898">MSGEVDGTPAAEDPALVAGVPDGFERLWTPHRWAYIAGQDKPADDSAGACPFCRAPTLADDEGLVVARGAHAYVVLNLYPYNPGHLLVCPYRHVADYTDLTEAEVAEVASLTRAAMHVLRRVSHPHGFNLGMNQGPVAGAGVAAHLHQHVVPRWGGDSNFLPIVARTKAVPVLLDDTRRLLADAWDHGGDDAGEDAGDDAGDDGAAGT</sequence>
<feature type="region of interest" description="Disordered" evidence="3">
    <location>
        <begin position="188"/>
        <end position="208"/>
    </location>
</feature>
<dbReference type="Pfam" id="PF01230">
    <property type="entry name" value="HIT"/>
    <property type="match status" value="1"/>
</dbReference>
<feature type="compositionally biased region" description="Acidic residues" evidence="3">
    <location>
        <begin position="191"/>
        <end position="202"/>
    </location>
</feature>